<evidence type="ECO:0000313" key="6">
    <source>
        <dbReference type="EMBL" id="OWM76366.1"/>
    </source>
</evidence>
<name>A0A218WUV6_PUNGR</name>
<reference evidence="8" key="1">
    <citation type="journal article" date="2017" name="Plant J.">
        <title>The pomegranate (Punica granatum L.) genome and the genomics of punicalagin biosynthesis.</title>
        <authorList>
            <person name="Qin G."/>
            <person name="Xu C."/>
            <person name="Ming R."/>
            <person name="Tang H."/>
            <person name="Guyot R."/>
            <person name="Kramer E.M."/>
            <person name="Hu Y."/>
            <person name="Yi X."/>
            <person name="Qi Y."/>
            <person name="Xu X."/>
            <person name="Gao Z."/>
            <person name="Pan H."/>
            <person name="Jian J."/>
            <person name="Tian Y."/>
            <person name="Yue Z."/>
            <person name="Xu Y."/>
        </authorList>
    </citation>
    <scope>NUCLEOTIDE SEQUENCE [LARGE SCALE GENOMIC DNA]</scope>
    <source>
        <strain evidence="8">cv. Dabenzi</strain>
    </source>
</reference>
<dbReference type="InterPro" id="IPR003441">
    <property type="entry name" value="NAC-dom"/>
</dbReference>
<evidence type="ECO:0000256" key="1">
    <source>
        <dbReference type="ARBA" id="ARBA00023015"/>
    </source>
</evidence>
<evidence type="ECO:0000313" key="7">
    <source>
        <dbReference type="EMBL" id="PKI32853.1"/>
    </source>
</evidence>
<evidence type="ECO:0000256" key="2">
    <source>
        <dbReference type="ARBA" id="ARBA00023125"/>
    </source>
</evidence>
<gene>
    <name evidence="6" type="ORF">CDL15_Pgr028236</name>
    <name evidence="7" type="ORF">CRG98_046762</name>
</gene>
<feature type="domain" description="NAC" evidence="5">
    <location>
        <begin position="14"/>
        <end position="184"/>
    </location>
</feature>
<dbReference type="Gene3D" id="2.170.150.80">
    <property type="entry name" value="NAC domain"/>
    <property type="match status" value="1"/>
</dbReference>
<keyword evidence="3" id="KW-0804">Transcription</keyword>
<proteinExistence type="predicted"/>
<dbReference type="GO" id="GO:0048731">
    <property type="term" value="P:system development"/>
    <property type="evidence" value="ECO:0007669"/>
    <property type="project" value="TreeGrafter"/>
</dbReference>
<evidence type="ECO:0000256" key="4">
    <source>
        <dbReference type="ARBA" id="ARBA00023242"/>
    </source>
</evidence>
<protein>
    <recommendedName>
        <fullName evidence="5">NAC domain-containing protein</fullName>
    </recommendedName>
</protein>
<keyword evidence="2" id="KW-0238">DNA-binding</keyword>
<dbReference type="EMBL" id="MTKT01003207">
    <property type="protein sequence ID" value="OWM76366.1"/>
    <property type="molecule type" value="Genomic_DNA"/>
</dbReference>
<dbReference type="STRING" id="22663.A0A218WUV6"/>
<reference evidence="6" key="2">
    <citation type="submission" date="2017-06" db="EMBL/GenBank/DDBJ databases">
        <title>The pomegranate genome and the genomics of punicalagin biosynthesis.</title>
        <authorList>
            <person name="Xu C."/>
        </authorList>
    </citation>
    <scope>NUCLEOTIDE SEQUENCE [LARGE SCALE GENOMIC DNA]</scope>
    <source>
        <tissue evidence="6">Fresh leaf</tissue>
    </source>
</reference>
<dbReference type="Proteomes" id="UP000197138">
    <property type="component" value="Unassembled WGS sequence"/>
</dbReference>
<evidence type="ECO:0000259" key="5">
    <source>
        <dbReference type="PROSITE" id="PS51005"/>
    </source>
</evidence>
<dbReference type="GO" id="GO:0003677">
    <property type="term" value="F:DNA binding"/>
    <property type="evidence" value="ECO:0007669"/>
    <property type="project" value="UniProtKB-KW"/>
</dbReference>
<organism evidence="6 8">
    <name type="scientific">Punica granatum</name>
    <name type="common">Pomegranate</name>
    <dbReference type="NCBI Taxonomy" id="22663"/>
    <lineage>
        <taxon>Eukaryota</taxon>
        <taxon>Viridiplantae</taxon>
        <taxon>Streptophyta</taxon>
        <taxon>Embryophyta</taxon>
        <taxon>Tracheophyta</taxon>
        <taxon>Spermatophyta</taxon>
        <taxon>Magnoliopsida</taxon>
        <taxon>eudicotyledons</taxon>
        <taxon>Gunneridae</taxon>
        <taxon>Pentapetalae</taxon>
        <taxon>rosids</taxon>
        <taxon>malvids</taxon>
        <taxon>Myrtales</taxon>
        <taxon>Lythraceae</taxon>
        <taxon>Punica</taxon>
    </lineage>
</organism>
<dbReference type="EMBL" id="PGOL01007292">
    <property type="protein sequence ID" value="PKI32853.1"/>
    <property type="molecule type" value="Genomic_DNA"/>
</dbReference>
<dbReference type="PROSITE" id="PS51005">
    <property type="entry name" value="NAC"/>
    <property type="match status" value="1"/>
</dbReference>
<sequence length="226" mass="25326">MDEAARGRSCSLKLPPGFRFSPTDEELILHFLYPKSSSSASSSSSSTSSLFSYSIIPDLLAFQPDPWELNGKAIASGNQYFYFSRQRQNRSTSSGYWKDLEMEEPIFSRAANGIKIGTKKLLVFHIGGGRRCGAAIEGEETNWVMEEYRLIPRDGSTVNGYSHKRFGNQRQEHGSLVLCRVHERKNYGSNQRCYRGNCDDGGSEISSLDEMFMALDDDLDDVTSPC</sequence>
<evidence type="ECO:0000313" key="9">
    <source>
        <dbReference type="Proteomes" id="UP000233551"/>
    </source>
</evidence>
<accession>A0A218WUV6</accession>
<keyword evidence="1" id="KW-0805">Transcription regulation</keyword>
<dbReference type="PANTHER" id="PTHR31719">
    <property type="entry name" value="NAC TRANSCRIPTION FACTOR 56"/>
    <property type="match status" value="1"/>
</dbReference>
<dbReference type="PANTHER" id="PTHR31719:SF85">
    <property type="entry name" value="NAC DOMAIN-CONTAINING PROTEIN"/>
    <property type="match status" value="1"/>
</dbReference>
<evidence type="ECO:0000313" key="8">
    <source>
        <dbReference type="Proteomes" id="UP000197138"/>
    </source>
</evidence>
<dbReference type="GO" id="GO:0006355">
    <property type="term" value="P:regulation of DNA-templated transcription"/>
    <property type="evidence" value="ECO:0007669"/>
    <property type="project" value="InterPro"/>
</dbReference>
<dbReference type="Pfam" id="PF02365">
    <property type="entry name" value="NAM"/>
    <property type="match status" value="1"/>
</dbReference>
<comment type="caution">
    <text evidence="6">The sequence shown here is derived from an EMBL/GenBank/DDBJ whole genome shotgun (WGS) entry which is preliminary data.</text>
</comment>
<dbReference type="Proteomes" id="UP000233551">
    <property type="component" value="Unassembled WGS sequence"/>
</dbReference>
<evidence type="ECO:0000256" key="3">
    <source>
        <dbReference type="ARBA" id="ARBA00023163"/>
    </source>
</evidence>
<dbReference type="SUPFAM" id="SSF101941">
    <property type="entry name" value="NAC domain"/>
    <property type="match status" value="1"/>
</dbReference>
<dbReference type="InterPro" id="IPR036093">
    <property type="entry name" value="NAC_dom_sf"/>
</dbReference>
<reference evidence="7 9" key="3">
    <citation type="submission" date="2017-11" db="EMBL/GenBank/DDBJ databases">
        <title>De-novo sequencing of pomegranate (Punica granatum L.) genome.</title>
        <authorList>
            <person name="Akparov Z."/>
            <person name="Amiraslanov A."/>
            <person name="Hajiyeva S."/>
            <person name="Abbasov M."/>
            <person name="Kaur K."/>
            <person name="Hamwieh A."/>
            <person name="Solovyev V."/>
            <person name="Salamov A."/>
            <person name="Braich B."/>
            <person name="Kosarev P."/>
            <person name="Mahmoud A."/>
            <person name="Hajiyev E."/>
            <person name="Babayeva S."/>
            <person name="Izzatullayeva V."/>
            <person name="Mammadov A."/>
            <person name="Mammadov A."/>
            <person name="Sharifova S."/>
            <person name="Ojaghi J."/>
            <person name="Eynullazada K."/>
            <person name="Bayramov B."/>
            <person name="Abdulazimova A."/>
            <person name="Shahmuradov I."/>
        </authorList>
    </citation>
    <scope>NUCLEOTIDE SEQUENCE [LARGE SCALE GENOMIC DNA]</scope>
    <source>
        <strain evidence="7">AG2017</strain>
        <strain evidence="9">cv. AG2017</strain>
        <tissue evidence="7">Leaf</tissue>
    </source>
</reference>
<keyword evidence="4" id="KW-0539">Nucleus</keyword>
<dbReference type="AlphaFoldDB" id="A0A218WUV6"/>
<keyword evidence="9" id="KW-1185">Reference proteome</keyword>